<organism evidence="2 3">
    <name type="scientific">Diploptera punctata</name>
    <name type="common">Pacific beetle cockroach</name>
    <dbReference type="NCBI Taxonomy" id="6984"/>
    <lineage>
        <taxon>Eukaryota</taxon>
        <taxon>Metazoa</taxon>
        <taxon>Ecdysozoa</taxon>
        <taxon>Arthropoda</taxon>
        <taxon>Hexapoda</taxon>
        <taxon>Insecta</taxon>
        <taxon>Pterygota</taxon>
        <taxon>Neoptera</taxon>
        <taxon>Polyneoptera</taxon>
        <taxon>Dictyoptera</taxon>
        <taxon>Blattodea</taxon>
        <taxon>Blaberoidea</taxon>
        <taxon>Blaberidae</taxon>
        <taxon>Diplopterinae</taxon>
        <taxon>Diploptera</taxon>
    </lineage>
</organism>
<evidence type="ECO:0000256" key="1">
    <source>
        <dbReference type="SAM" id="Phobius"/>
    </source>
</evidence>
<sequence length="107" mass="12587">QFHETGSYEHVLYASHYLHSSYNTLTLNILITQCSLNVYIILRSYFGHFNSLVIRRITNIVIEIRPLSITFDTKFNAINIFYDEINVNYLTHSLYLSIDSYTQTTKI</sequence>
<dbReference type="EMBL" id="JASPKZ010007834">
    <property type="protein sequence ID" value="KAJ9581933.1"/>
    <property type="molecule type" value="Genomic_DNA"/>
</dbReference>
<dbReference type="AlphaFoldDB" id="A0AAD7ZL82"/>
<feature type="non-terminal residue" evidence="2">
    <location>
        <position position="107"/>
    </location>
</feature>
<reference evidence="2" key="2">
    <citation type="submission" date="2023-05" db="EMBL/GenBank/DDBJ databases">
        <authorList>
            <person name="Fouks B."/>
        </authorList>
    </citation>
    <scope>NUCLEOTIDE SEQUENCE</scope>
    <source>
        <strain evidence="2">Stay&amp;Tobe</strain>
        <tissue evidence="2">Testes</tissue>
    </source>
</reference>
<gene>
    <name evidence="2" type="ORF">L9F63_003721</name>
</gene>
<comment type="caution">
    <text evidence="2">The sequence shown here is derived from an EMBL/GenBank/DDBJ whole genome shotgun (WGS) entry which is preliminary data.</text>
</comment>
<feature type="transmembrane region" description="Helical" evidence="1">
    <location>
        <begin position="25"/>
        <end position="46"/>
    </location>
</feature>
<keyword evidence="3" id="KW-1185">Reference proteome</keyword>
<reference evidence="2" key="1">
    <citation type="journal article" date="2023" name="IScience">
        <title>Live-bearing cockroach genome reveals convergent evolutionary mechanisms linked to viviparity in insects and beyond.</title>
        <authorList>
            <person name="Fouks B."/>
            <person name="Harrison M.C."/>
            <person name="Mikhailova A.A."/>
            <person name="Marchal E."/>
            <person name="English S."/>
            <person name="Carruthers M."/>
            <person name="Jennings E.C."/>
            <person name="Chiamaka E.L."/>
            <person name="Frigard R.A."/>
            <person name="Pippel M."/>
            <person name="Attardo G.M."/>
            <person name="Benoit J.B."/>
            <person name="Bornberg-Bauer E."/>
            <person name="Tobe S.S."/>
        </authorList>
    </citation>
    <scope>NUCLEOTIDE SEQUENCE</scope>
    <source>
        <strain evidence="2">Stay&amp;Tobe</strain>
    </source>
</reference>
<proteinExistence type="predicted"/>
<keyword evidence="1" id="KW-0812">Transmembrane</keyword>
<keyword evidence="1" id="KW-0472">Membrane</keyword>
<evidence type="ECO:0000313" key="3">
    <source>
        <dbReference type="Proteomes" id="UP001233999"/>
    </source>
</evidence>
<dbReference type="Proteomes" id="UP001233999">
    <property type="component" value="Unassembled WGS sequence"/>
</dbReference>
<accession>A0AAD7ZL82</accession>
<keyword evidence="1" id="KW-1133">Transmembrane helix</keyword>
<name>A0AAD7ZL82_DIPPU</name>
<protein>
    <submittedName>
        <fullName evidence="2">Uncharacterized protein</fullName>
    </submittedName>
</protein>
<feature type="non-terminal residue" evidence="2">
    <location>
        <position position="1"/>
    </location>
</feature>
<evidence type="ECO:0000313" key="2">
    <source>
        <dbReference type="EMBL" id="KAJ9581933.1"/>
    </source>
</evidence>